<sequence length="157" mass="18259">MPAHSSWYRSIDETAQGIICTTNETTYSIYDSTYARMRKTDRAIHTYPGDSIIPSVAREIKASLFAKLQPCREYEICRSQSMQCNRKRIQRYKTQLLINAFSITVEIGILYLTSVAFTNMANLHHISRGLHLFRILRQNIRASAYNLKPLNYCSWQK</sequence>
<evidence type="ECO:0000256" key="1">
    <source>
        <dbReference type="SAM" id="Phobius"/>
    </source>
</evidence>
<reference evidence="2" key="1">
    <citation type="submission" date="2024-04" db="EMBL/GenBank/DDBJ databases">
        <authorList>
            <consortium name="Molecular Ecology Group"/>
        </authorList>
    </citation>
    <scope>NUCLEOTIDE SEQUENCE</scope>
</reference>
<keyword evidence="1" id="KW-0812">Transmembrane</keyword>
<keyword evidence="1" id="KW-0472">Membrane</keyword>
<organism evidence="2 3">
    <name type="scientific">Lasius platythorax</name>
    <dbReference type="NCBI Taxonomy" id="488582"/>
    <lineage>
        <taxon>Eukaryota</taxon>
        <taxon>Metazoa</taxon>
        <taxon>Ecdysozoa</taxon>
        <taxon>Arthropoda</taxon>
        <taxon>Hexapoda</taxon>
        <taxon>Insecta</taxon>
        <taxon>Pterygota</taxon>
        <taxon>Neoptera</taxon>
        <taxon>Endopterygota</taxon>
        <taxon>Hymenoptera</taxon>
        <taxon>Apocrita</taxon>
        <taxon>Aculeata</taxon>
        <taxon>Formicoidea</taxon>
        <taxon>Formicidae</taxon>
        <taxon>Formicinae</taxon>
        <taxon>Lasius</taxon>
        <taxon>Lasius</taxon>
    </lineage>
</organism>
<dbReference type="Proteomes" id="UP001497644">
    <property type="component" value="Chromosome 15"/>
</dbReference>
<keyword evidence="3" id="KW-1185">Reference proteome</keyword>
<evidence type="ECO:0000313" key="2">
    <source>
        <dbReference type="EMBL" id="CAL1678964.1"/>
    </source>
</evidence>
<keyword evidence="1" id="KW-1133">Transmembrane helix</keyword>
<protein>
    <submittedName>
        <fullName evidence="2">Uncharacterized protein</fullName>
    </submittedName>
</protein>
<dbReference type="EMBL" id="OZ034838">
    <property type="protein sequence ID" value="CAL1678964.1"/>
    <property type="molecule type" value="Genomic_DNA"/>
</dbReference>
<gene>
    <name evidence="2" type="ORF">LPLAT_LOCUS4729</name>
</gene>
<dbReference type="AlphaFoldDB" id="A0AAV2NGM9"/>
<name>A0AAV2NGM9_9HYME</name>
<accession>A0AAV2NGM9</accession>
<evidence type="ECO:0000313" key="3">
    <source>
        <dbReference type="Proteomes" id="UP001497644"/>
    </source>
</evidence>
<proteinExistence type="predicted"/>
<feature type="transmembrane region" description="Helical" evidence="1">
    <location>
        <begin position="96"/>
        <end position="117"/>
    </location>
</feature>